<gene>
    <name evidence="2" type="ORF">RF679_06525</name>
</gene>
<dbReference type="RefSeq" id="WP_309483412.1">
    <property type="nucleotide sequence ID" value="NZ_CP133720.1"/>
</dbReference>
<name>A0ABY9RL37_9BURK</name>
<evidence type="ECO:0000256" key="1">
    <source>
        <dbReference type="SAM" id="SignalP"/>
    </source>
</evidence>
<dbReference type="EMBL" id="CP133720">
    <property type="protein sequence ID" value="WMW81935.1"/>
    <property type="molecule type" value="Genomic_DNA"/>
</dbReference>
<proteinExistence type="predicted"/>
<feature type="signal peptide" evidence="1">
    <location>
        <begin position="1"/>
        <end position="20"/>
    </location>
</feature>
<accession>A0ABY9RL37</accession>
<organism evidence="2 3">
    <name type="scientific">Undibacterium cyanobacteriorum</name>
    <dbReference type="NCBI Taxonomy" id="3073561"/>
    <lineage>
        <taxon>Bacteria</taxon>
        <taxon>Pseudomonadati</taxon>
        <taxon>Pseudomonadota</taxon>
        <taxon>Betaproteobacteria</taxon>
        <taxon>Burkholderiales</taxon>
        <taxon>Oxalobacteraceae</taxon>
        <taxon>Undibacterium</taxon>
    </lineage>
</organism>
<protein>
    <submittedName>
        <fullName evidence="2">Uncharacterized protein</fullName>
    </submittedName>
</protein>
<feature type="chain" id="PRO_5047431272" evidence="1">
    <location>
        <begin position="21"/>
        <end position="145"/>
    </location>
</feature>
<keyword evidence="1" id="KW-0732">Signal</keyword>
<evidence type="ECO:0000313" key="2">
    <source>
        <dbReference type="EMBL" id="WMW81935.1"/>
    </source>
</evidence>
<dbReference type="Proteomes" id="UP001181355">
    <property type="component" value="Chromosome"/>
</dbReference>
<reference evidence="2" key="1">
    <citation type="submission" date="2023-09" db="EMBL/GenBank/DDBJ databases">
        <title>Undibacterium sp. 20NA77.5 isolated from freshwater.</title>
        <authorList>
            <person name="Le V."/>
            <person name="Ko S.-R."/>
            <person name="Ahn C.-Y."/>
            <person name="Oh H.-M."/>
        </authorList>
    </citation>
    <scope>NUCLEOTIDE SEQUENCE</scope>
    <source>
        <strain evidence="2">20NA77.5</strain>
    </source>
</reference>
<keyword evidence="3" id="KW-1185">Reference proteome</keyword>
<sequence length="145" mass="16249">MQKNALMACYLIFLSFDAFACQPNVEELSLKLYLKKDNVGSVIFAGQVMTVTERREGGVIVQTVKIKTSRWWRGEVQSELMVMGKKGAGAGTSCAGVDDIVFTKGQEWLIVGELKDGKVIPRRWLSRPLFEQEAKTKSLEQLSPY</sequence>
<evidence type="ECO:0000313" key="3">
    <source>
        <dbReference type="Proteomes" id="UP001181355"/>
    </source>
</evidence>